<sequence length="57" mass="6435">MISNSTNPCRECAHVSYCVLTHNKNAVFSCSDFEELQQQVPKPLLKIKQTEPELATI</sequence>
<evidence type="ECO:0000313" key="2">
    <source>
        <dbReference type="EMBL" id="MEM0574766.1"/>
    </source>
</evidence>
<dbReference type="RefSeq" id="WP_279449453.1">
    <property type="nucleotide sequence ID" value="NZ_JAZBJM010000017.1"/>
</dbReference>
<dbReference type="Proteomes" id="UP001388259">
    <property type="component" value="Unassembled WGS sequence"/>
</dbReference>
<reference evidence="1 4" key="1">
    <citation type="submission" date="2024-01" db="EMBL/GenBank/DDBJ databases">
        <title>Aequorivita flavus sp. nov., isolated from deep-sea sediment.</title>
        <authorList>
            <person name="Chen X."/>
        </authorList>
    </citation>
    <scope>NUCLEOTIDE SEQUENCE</scope>
    <source>
        <strain evidence="1">MCCC 1A16923</strain>
        <strain evidence="2 4">MCCC 1A16935</strain>
    </source>
</reference>
<dbReference type="EMBL" id="JBANCF010000019">
    <property type="protein sequence ID" value="MEM0574766.1"/>
    <property type="molecule type" value="Genomic_DNA"/>
</dbReference>
<keyword evidence="4" id="KW-1185">Reference proteome</keyword>
<dbReference type="AlphaFoldDB" id="A0AB35YU67"/>
<evidence type="ECO:0000313" key="4">
    <source>
        <dbReference type="Proteomes" id="UP001390963"/>
    </source>
</evidence>
<accession>A0AB35YU67</accession>
<evidence type="ECO:0000313" key="1">
    <source>
        <dbReference type="EMBL" id="MEM0519604.1"/>
    </source>
</evidence>
<dbReference type="EMBL" id="JAZBJM010000017">
    <property type="protein sequence ID" value="MEM0519604.1"/>
    <property type="molecule type" value="Genomic_DNA"/>
</dbReference>
<gene>
    <name evidence="2" type="ORF">VZD24_14670</name>
    <name evidence="1" type="ORF">VZD85_14675</name>
</gene>
<proteinExistence type="predicted"/>
<evidence type="ECO:0000313" key="3">
    <source>
        <dbReference type="Proteomes" id="UP001388259"/>
    </source>
</evidence>
<comment type="caution">
    <text evidence="1">The sequence shown here is derived from an EMBL/GenBank/DDBJ whole genome shotgun (WGS) entry which is preliminary data.</text>
</comment>
<name>A0AB35YU67_9FLAO</name>
<protein>
    <submittedName>
        <fullName evidence="1">Uncharacterized protein</fullName>
    </submittedName>
</protein>
<dbReference type="Proteomes" id="UP001390963">
    <property type="component" value="Unassembled WGS sequence"/>
</dbReference>
<organism evidence="1 3">
    <name type="scientific">Aequorivita flava</name>
    <dbReference type="NCBI Taxonomy" id="3114371"/>
    <lineage>
        <taxon>Bacteria</taxon>
        <taxon>Pseudomonadati</taxon>
        <taxon>Bacteroidota</taxon>
        <taxon>Flavobacteriia</taxon>
        <taxon>Flavobacteriales</taxon>
        <taxon>Flavobacteriaceae</taxon>
        <taxon>Aequorivita</taxon>
    </lineage>
</organism>